<reference evidence="3 4" key="1">
    <citation type="submission" date="2012-06" db="EMBL/GenBank/DDBJ databases">
        <title>The complete chromosome of genome of Turneriella parva DSM 21527.</title>
        <authorList>
            <consortium name="US DOE Joint Genome Institute (JGI-PGF)"/>
            <person name="Lucas S."/>
            <person name="Han J."/>
            <person name="Lapidus A."/>
            <person name="Bruce D."/>
            <person name="Goodwin L."/>
            <person name="Pitluck S."/>
            <person name="Peters L."/>
            <person name="Kyrpides N."/>
            <person name="Mavromatis K."/>
            <person name="Ivanova N."/>
            <person name="Mikhailova N."/>
            <person name="Chertkov O."/>
            <person name="Detter J.C."/>
            <person name="Tapia R."/>
            <person name="Han C."/>
            <person name="Land M."/>
            <person name="Hauser L."/>
            <person name="Markowitz V."/>
            <person name="Cheng J.-F."/>
            <person name="Hugenholtz P."/>
            <person name="Woyke T."/>
            <person name="Wu D."/>
            <person name="Gronow S."/>
            <person name="Wellnitz S."/>
            <person name="Brambilla E."/>
            <person name="Klenk H.-P."/>
            <person name="Eisen J.A."/>
        </authorList>
    </citation>
    <scope>NUCLEOTIDE SEQUENCE [LARGE SCALE GENOMIC DNA]</scope>
    <source>
        <strain evidence="4">ATCC BAA-1111 / DSM 21527 / NCTC 11395 / H</strain>
    </source>
</reference>
<keyword evidence="4" id="KW-1185">Reference proteome</keyword>
<gene>
    <name evidence="3" type="ordered locus">Turpa_2591</name>
</gene>
<feature type="signal peptide" evidence="1">
    <location>
        <begin position="1"/>
        <end position="24"/>
    </location>
</feature>
<dbReference type="EMBL" id="CP002959">
    <property type="protein sequence ID" value="AFM13231.1"/>
    <property type="molecule type" value="Genomic_DNA"/>
</dbReference>
<dbReference type="Proteomes" id="UP000006048">
    <property type="component" value="Chromosome"/>
</dbReference>
<evidence type="ECO:0000313" key="3">
    <source>
        <dbReference type="EMBL" id="AFM13231.1"/>
    </source>
</evidence>
<dbReference type="InterPro" id="IPR053728">
    <property type="entry name" value="Alginate_Permeability_Chnl"/>
</dbReference>
<feature type="chain" id="PRO_5003685991" description="Alginate export domain-containing protein" evidence="1">
    <location>
        <begin position="25"/>
        <end position="498"/>
    </location>
</feature>
<sequence>MKQILKAAVTAALFAFTTQNLVFANDEPEEEKFVPLAELKPLEKLEGFKNRHTFQYGISASNAYINKKEDWVDQNKTNFIKDQRNGLFIGNYRPYLRYTFEEQHTFNLRGRFEYRNNPSIPNEDRGKNGQVVSNGGYSVEMLNAELDFDKHKVTVGRAFYRMGRGLLFANFADGAEYTGNFRFLQVKLLAAYSGEYAGCTISIAGCRTNADAPIKSAATFDIVPGRPIDAVVPAMGRRYFVGAEIQSAQVYGSNVYLLGLYSRDMNRDAATAKDIAGKIYSFDPYYMGAGLQGYIGTPRIRYLAEGIVQKGNTYNANNVQVPVDAWAFTADLNFSAVILQIIKPVFSLQYGYASGRDSSKPEPGSAAQSGSSSVDNNFYAFGVYSAGLALQPRLNNLHIARVGIQFKPLYHFYWGRNLMTSIKYSIYQKGNVNYGISDNDATLASRDIGRAVDVQVVYDFRTDLKLFYAYGYFTPGSAYKEVDAKNIHSHIVSLNFLF</sequence>
<protein>
    <recommendedName>
        <fullName evidence="2">Alginate export domain-containing protein</fullName>
    </recommendedName>
</protein>
<dbReference type="OrthoDB" id="242836at2"/>
<dbReference type="KEGG" id="tpx:Turpa_2591"/>
<accession>I4B7H4</accession>
<dbReference type="RefSeq" id="WP_014803736.1">
    <property type="nucleotide sequence ID" value="NC_018020.1"/>
</dbReference>
<dbReference type="Gene3D" id="2.40.160.100">
    <property type="match status" value="1"/>
</dbReference>
<dbReference type="TCDB" id="1.B.13.2.1">
    <property type="family name" value="the alginate export porin (aep) family"/>
</dbReference>
<organism evidence="3 4">
    <name type="scientific">Turneriella parva (strain ATCC BAA-1111 / DSM 21527 / NCTC 11395 / H)</name>
    <name type="common">Leptospira parva</name>
    <dbReference type="NCBI Taxonomy" id="869212"/>
    <lineage>
        <taxon>Bacteria</taxon>
        <taxon>Pseudomonadati</taxon>
        <taxon>Spirochaetota</taxon>
        <taxon>Spirochaetia</taxon>
        <taxon>Leptospirales</taxon>
        <taxon>Leptospiraceae</taxon>
        <taxon>Turneriella</taxon>
    </lineage>
</organism>
<evidence type="ECO:0000259" key="2">
    <source>
        <dbReference type="Pfam" id="PF13372"/>
    </source>
</evidence>
<proteinExistence type="predicted"/>
<keyword evidence="1" id="KW-0732">Signal</keyword>
<dbReference type="InterPro" id="IPR025388">
    <property type="entry name" value="Alginate_export_dom"/>
</dbReference>
<evidence type="ECO:0000313" key="4">
    <source>
        <dbReference type="Proteomes" id="UP000006048"/>
    </source>
</evidence>
<evidence type="ECO:0000256" key="1">
    <source>
        <dbReference type="SAM" id="SignalP"/>
    </source>
</evidence>
<feature type="domain" description="Alginate export" evidence="2">
    <location>
        <begin position="277"/>
        <end position="489"/>
    </location>
</feature>
<name>I4B7H4_TURPD</name>
<dbReference type="HOGENOM" id="CLU_508000_0_0_12"/>
<dbReference type="STRING" id="869212.Turpa_2591"/>
<dbReference type="Pfam" id="PF13372">
    <property type="entry name" value="Alginate_exp"/>
    <property type="match status" value="1"/>
</dbReference>
<dbReference type="AlphaFoldDB" id="I4B7H4"/>